<proteinExistence type="predicted"/>
<evidence type="ECO:0000313" key="1">
    <source>
        <dbReference type="EMBL" id="KAK7326278.1"/>
    </source>
</evidence>
<dbReference type="EMBL" id="JAYMYR010000071">
    <property type="protein sequence ID" value="KAK7326278.1"/>
    <property type="molecule type" value="Genomic_DNA"/>
</dbReference>
<name>A0AAN9L1Y9_PHACN</name>
<protein>
    <submittedName>
        <fullName evidence="1">Uncharacterized protein</fullName>
    </submittedName>
</protein>
<dbReference type="AlphaFoldDB" id="A0AAN9L1Y9"/>
<reference evidence="1 2" key="1">
    <citation type="submission" date="2024-01" db="EMBL/GenBank/DDBJ databases">
        <title>The genomes of 5 underutilized Papilionoideae crops provide insights into root nodulation and disease resistanc.</title>
        <authorList>
            <person name="Jiang F."/>
        </authorList>
    </citation>
    <scope>NUCLEOTIDE SEQUENCE [LARGE SCALE GENOMIC DNA]</scope>
    <source>
        <strain evidence="1">JINMINGXINNONG_FW02</strain>
        <tissue evidence="1">Leaves</tissue>
    </source>
</reference>
<sequence length="156" mass="17904">MMKGQEQERVPAVQNIGSYIQGWKFLCGQNNRKRDNRLPDLMRKGSKGAVRSVLYHFKAQASSPSLLVPIEVIFKSLFRLKEERSESLFLTDLKRALPSFSLWLEYPLCPSVKRVAFFPMALLPHVHPKHFDCFVQSLPKGPKRIHLKSLKTGLSI</sequence>
<evidence type="ECO:0000313" key="2">
    <source>
        <dbReference type="Proteomes" id="UP001374584"/>
    </source>
</evidence>
<keyword evidence="2" id="KW-1185">Reference proteome</keyword>
<dbReference type="Proteomes" id="UP001374584">
    <property type="component" value="Unassembled WGS sequence"/>
</dbReference>
<gene>
    <name evidence="1" type="ORF">VNO80_33097</name>
</gene>
<comment type="caution">
    <text evidence="1">The sequence shown here is derived from an EMBL/GenBank/DDBJ whole genome shotgun (WGS) entry which is preliminary data.</text>
</comment>
<accession>A0AAN9L1Y9</accession>
<organism evidence="1 2">
    <name type="scientific">Phaseolus coccineus</name>
    <name type="common">Scarlet runner bean</name>
    <name type="synonym">Phaseolus multiflorus</name>
    <dbReference type="NCBI Taxonomy" id="3886"/>
    <lineage>
        <taxon>Eukaryota</taxon>
        <taxon>Viridiplantae</taxon>
        <taxon>Streptophyta</taxon>
        <taxon>Embryophyta</taxon>
        <taxon>Tracheophyta</taxon>
        <taxon>Spermatophyta</taxon>
        <taxon>Magnoliopsida</taxon>
        <taxon>eudicotyledons</taxon>
        <taxon>Gunneridae</taxon>
        <taxon>Pentapetalae</taxon>
        <taxon>rosids</taxon>
        <taxon>fabids</taxon>
        <taxon>Fabales</taxon>
        <taxon>Fabaceae</taxon>
        <taxon>Papilionoideae</taxon>
        <taxon>50 kb inversion clade</taxon>
        <taxon>NPAAA clade</taxon>
        <taxon>indigoferoid/millettioid clade</taxon>
        <taxon>Phaseoleae</taxon>
        <taxon>Phaseolus</taxon>
    </lineage>
</organism>